<feature type="transmembrane region" description="Helical" evidence="11">
    <location>
        <begin position="270"/>
        <end position="297"/>
    </location>
</feature>
<evidence type="ECO:0000256" key="2">
    <source>
        <dbReference type="ARBA" id="ARBA00005417"/>
    </source>
</evidence>
<dbReference type="InterPro" id="IPR043428">
    <property type="entry name" value="LivM-like"/>
</dbReference>
<dbReference type="CDD" id="cd06582">
    <property type="entry name" value="TM_PBP1_LivH_like"/>
    <property type="match status" value="1"/>
</dbReference>
<dbReference type="CDD" id="cd03219">
    <property type="entry name" value="ABC_Mj1267_LivG_branched"/>
    <property type="match status" value="1"/>
</dbReference>
<reference evidence="13 14" key="1">
    <citation type="journal article" date="2019" name="Int. J. Syst. Evol. Microbiol.">
        <title>The Global Catalogue of Microorganisms (GCM) 10K type strain sequencing project: providing services to taxonomists for standard genome sequencing and annotation.</title>
        <authorList>
            <consortium name="The Broad Institute Genomics Platform"/>
            <consortium name="The Broad Institute Genome Sequencing Center for Infectious Disease"/>
            <person name="Wu L."/>
            <person name="Ma J."/>
        </authorList>
    </citation>
    <scope>NUCLEOTIDE SEQUENCE [LARGE SCALE GENOMIC DNA]</scope>
    <source>
        <strain evidence="13 14">JCM 10671</strain>
    </source>
</reference>
<feature type="domain" description="ABC transporter" evidence="12">
    <location>
        <begin position="1004"/>
        <end position="1253"/>
    </location>
</feature>
<evidence type="ECO:0000256" key="8">
    <source>
        <dbReference type="ARBA" id="ARBA00022970"/>
    </source>
</evidence>
<feature type="transmembrane region" description="Helical" evidence="11">
    <location>
        <begin position="469"/>
        <end position="486"/>
    </location>
</feature>
<feature type="transmembrane region" description="Helical" evidence="11">
    <location>
        <begin position="309"/>
        <end position="325"/>
    </location>
</feature>
<keyword evidence="7" id="KW-0067">ATP-binding</keyword>
<dbReference type="SUPFAM" id="SSF52540">
    <property type="entry name" value="P-loop containing nucleoside triphosphate hydrolases"/>
    <property type="match status" value="2"/>
</dbReference>
<keyword evidence="9 11" id="KW-1133">Transmembrane helix</keyword>
<dbReference type="PANTHER" id="PTHR43820">
    <property type="entry name" value="HIGH-AFFINITY BRANCHED-CHAIN AMINO ACID TRANSPORT ATP-BINDING PROTEIN LIVF"/>
    <property type="match status" value="1"/>
</dbReference>
<dbReference type="InterPro" id="IPR017871">
    <property type="entry name" value="ABC_transporter-like_CS"/>
</dbReference>
<keyword evidence="8" id="KW-0029">Amino-acid transport</keyword>
<evidence type="ECO:0000256" key="1">
    <source>
        <dbReference type="ARBA" id="ARBA00004651"/>
    </source>
</evidence>
<comment type="subcellular location">
    <subcellularLocation>
        <location evidence="1">Cell membrane</location>
        <topology evidence="1">Multi-pass membrane protein</topology>
    </subcellularLocation>
</comment>
<feature type="transmembrane region" description="Helical" evidence="11">
    <location>
        <begin position="44"/>
        <end position="66"/>
    </location>
</feature>
<feature type="transmembrane region" description="Helical" evidence="11">
    <location>
        <begin position="186"/>
        <end position="204"/>
    </location>
</feature>
<evidence type="ECO:0000256" key="3">
    <source>
        <dbReference type="ARBA" id="ARBA00022448"/>
    </source>
</evidence>
<protein>
    <recommendedName>
        <fullName evidence="12">ABC transporter domain-containing protein</fullName>
    </recommendedName>
</protein>
<dbReference type="InterPro" id="IPR003439">
    <property type="entry name" value="ABC_transporter-like_ATP-bd"/>
</dbReference>
<keyword evidence="5 11" id="KW-0812">Transmembrane</keyword>
<feature type="transmembrane region" description="Helical" evidence="11">
    <location>
        <begin position="600"/>
        <end position="629"/>
    </location>
</feature>
<evidence type="ECO:0000313" key="13">
    <source>
        <dbReference type="EMBL" id="GAA0611151.1"/>
    </source>
</evidence>
<feature type="transmembrane region" description="Helical" evidence="11">
    <location>
        <begin position="636"/>
        <end position="654"/>
    </location>
</feature>
<dbReference type="Pfam" id="PF02653">
    <property type="entry name" value="BPD_transp_2"/>
    <property type="match status" value="2"/>
</dbReference>
<feature type="domain" description="ABC transporter" evidence="12">
    <location>
        <begin position="738"/>
        <end position="971"/>
    </location>
</feature>
<comment type="similarity">
    <text evidence="2">Belongs to the ABC transporter superfamily.</text>
</comment>
<keyword evidence="4" id="KW-1003">Cell membrane</keyword>
<feature type="transmembrane region" description="Helical" evidence="11">
    <location>
        <begin position="130"/>
        <end position="151"/>
    </location>
</feature>
<keyword evidence="6" id="KW-0547">Nucleotide-binding</keyword>
<dbReference type="PROSITE" id="PS00211">
    <property type="entry name" value="ABC_TRANSPORTER_1"/>
    <property type="match status" value="1"/>
</dbReference>
<keyword evidence="10 11" id="KW-0472">Membrane</keyword>
<dbReference type="EMBL" id="BAAAHE010000008">
    <property type="protein sequence ID" value="GAA0611151.1"/>
    <property type="molecule type" value="Genomic_DNA"/>
</dbReference>
<dbReference type="PANTHER" id="PTHR43820:SF4">
    <property type="entry name" value="HIGH-AFFINITY BRANCHED-CHAIN AMINO ACID TRANSPORT ATP-BINDING PROTEIN LIVF"/>
    <property type="match status" value="1"/>
</dbReference>
<dbReference type="SMART" id="SM00382">
    <property type="entry name" value="AAA"/>
    <property type="match status" value="2"/>
</dbReference>
<feature type="transmembrane region" description="Helical" evidence="11">
    <location>
        <begin position="363"/>
        <end position="382"/>
    </location>
</feature>
<dbReference type="InterPro" id="IPR032823">
    <property type="entry name" value="BCA_ABC_TP_C"/>
</dbReference>
<sequence>MSTHKSDAPSGVWARLPQGPTTVGVGAVLALLVATQVAPDTVPLGVVFLGALIGTGTGLLAVGLVLTYRSHRVVNFALAGIGGFGASVAIGLHLGKGVPWPIAIIPGIAVGLLCGALVERVVMRSLDKSPRLVVTVATIGLAQLFAAGQAATPALMDGPVLVGSFKTPLSEYTWDVDPLLISGNDFALVFVVPFVLAALTWFLLRTDAGIAIRGIAENGDRARLLGIPANRLSLLVWTIAGGLAALTVTLRSPSEGLNLSIASSGPQVMLPALAAAVVAGLSSLPRAFVAGVALGILDQLVRWNSDKQSVTSVVLLIVLCAALLLRRGDKGRAEAAAAEGTWLTTGSVRGLPHRVKVLPEIRIAQLVLGIACIAALVGLAWVGSPSQLNIATVASCYAVVAVSLVVLTGWAGTVSLGQIAILGTGGVVAGDLMAKWNVDFFVAMIAGGAAGAAVALLVAIPALRVSGQLLAVTTLTFAVAVDQFFFNPTNFPWLVPGAFDRPVLFQRWDMREDRTLYLVGLSLVLFSVVVARNLARARTRRTMVATRDNPRSAAAAGVDGVRSKLTAFVICGVLAGMAGAVHATALGAVGLRTYNTSLSLLAFTTVVIGGVASIGGALAATVALHLLIYWVPQLQLVATGVGVLVVLLLLPGGLAQAGTKIRDRYAMWAAKRHGVEWDQDDAFTKAAAAPEVDVETDPAAVAALAVAEAEAAAEQAAAERAHARSGADATLAGADVALGCRGIEASYGPNQVLFGVDLDVSRGEVVALLGTNGAGKSTVLRALCGLLPPTHGTAALEGESIDKLAPEKIAARGLAMMPGGRGIFPTLTVAENLRLATWMVRRDAEAVAAARRRALELFPPLARRIDTRAGDLSGGEQQMLSMAMAMAVRPKVLCIDELSLGLSPVVVGELVDVVREINAGGVTVVVVEQSVNVALLLAERAVFLEKGRVRFAGPTAELLDRPDILRAVFLGNAAGEATATSDDVAAVTTTSSDVREEKVATPALEAKGLYKSFGGVRVINGVDLVVPKGKIVGLIGHNGAGKTTIFDLLSGFLVPDAGTVYLSGHDVTELPPYQRALGGLGRSFQDARLYPGLTVSETIAVALDRHLASRDPLAVALWLPAAFDVHDAVQVRVEELLETLGLTRYRDHLTGELSTGTRRIVELACVLAQRPDVVLLDEPSAGVAQREAEALVPVLKRVQADLDCAMVVVEHDMALMSNLCDELVALETGAVIATGTPAEVLAHPDVISSYLGTDEAFLARSGSR</sequence>
<feature type="transmembrane region" description="Helical" evidence="11">
    <location>
        <begin position="232"/>
        <end position="250"/>
    </location>
</feature>
<feature type="transmembrane region" description="Helical" evidence="11">
    <location>
        <begin position="565"/>
        <end position="588"/>
    </location>
</feature>
<dbReference type="Pfam" id="PF00005">
    <property type="entry name" value="ABC_tran"/>
    <property type="match status" value="2"/>
</dbReference>
<evidence type="ECO:0000256" key="9">
    <source>
        <dbReference type="ARBA" id="ARBA00022989"/>
    </source>
</evidence>
<gene>
    <name evidence="13" type="ORF">GCM10009547_11500</name>
</gene>
<dbReference type="InterPro" id="IPR001851">
    <property type="entry name" value="ABC_transp_permease"/>
</dbReference>
<evidence type="ECO:0000256" key="4">
    <source>
        <dbReference type="ARBA" id="ARBA00022475"/>
    </source>
</evidence>
<feature type="transmembrane region" description="Helical" evidence="11">
    <location>
        <begin position="73"/>
        <end position="94"/>
    </location>
</feature>
<organism evidence="13 14">
    <name type="scientific">Sporichthya brevicatena</name>
    <dbReference type="NCBI Taxonomy" id="171442"/>
    <lineage>
        <taxon>Bacteria</taxon>
        <taxon>Bacillati</taxon>
        <taxon>Actinomycetota</taxon>
        <taxon>Actinomycetes</taxon>
        <taxon>Sporichthyales</taxon>
        <taxon>Sporichthyaceae</taxon>
        <taxon>Sporichthya</taxon>
    </lineage>
</organism>
<dbReference type="InterPro" id="IPR027417">
    <property type="entry name" value="P-loop_NTPase"/>
</dbReference>
<dbReference type="InterPro" id="IPR003593">
    <property type="entry name" value="AAA+_ATPase"/>
</dbReference>
<proteinExistence type="inferred from homology"/>
<evidence type="ECO:0000313" key="14">
    <source>
        <dbReference type="Proteomes" id="UP001500957"/>
    </source>
</evidence>
<evidence type="ECO:0000256" key="11">
    <source>
        <dbReference type="SAM" id="Phobius"/>
    </source>
</evidence>
<feature type="transmembrane region" description="Helical" evidence="11">
    <location>
        <begin position="21"/>
        <end position="38"/>
    </location>
</feature>
<dbReference type="RefSeq" id="WP_344602554.1">
    <property type="nucleotide sequence ID" value="NZ_BAAAHE010000008.1"/>
</dbReference>
<comment type="caution">
    <text evidence="13">The sequence shown here is derived from an EMBL/GenBank/DDBJ whole genome shotgun (WGS) entry which is preliminary data.</text>
</comment>
<keyword evidence="14" id="KW-1185">Reference proteome</keyword>
<dbReference type="CDD" id="cd06581">
    <property type="entry name" value="TM_PBP1_LivM_like"/>
    <property type="match status" value="1"/>
</dbReference>
<keyword evidence="3" id="KW-0813">Transport</keyword>
<dbReference type="Gene3D" id="3.40.50.300">
    <property type="entry name" value="P-loop containing nucleotide triphosphate hydrolases"/>
    <property type="match status" value="2"/>
</dbReference>
<dbReference type="Pfam" id="PF12399">
    <property type="entry name" value="BCA_ABC_TP_C"/>
    <property type="match status" value="1"/>
</dbReference>
<evidence type="ECO:0000256" key="10">
    <source>
        <dbReference type="ARBA" id="ARBA00023136"/>
    </source>
</evidence>
<dbReference type="InterPro" id="IPR052156">
    <property type="entry name" value="BCAA_Transport_ATP-bd_LivF"/>
</dbReference>
<feature type="transmembrane region" description="Helical" evidence="11">
    <location>
        <begin position="515"/>
        <end position="535"/>
    </location>
</feature>
<name>A0ABN1GGM9_9ACTN</name>
<evidence type="ECO:0000259" key="12">
    <source>
        <dbReference type="PROSITE" id="PS50893"/>
    </source>
</evidence>
<dbReference type="PROSITE" id="PS50893">
    <property type="entry name" value="ABC_TRANSPORTER_2"/>
    <property type="match status" value="2"/>
</dbReference>
<evidence type="ECO:0000256" key="7">
    <source>
        <dbReference type="ARBA" id="ARBA00022840"/>
    </source>
</evidence>
<evidence type="ECO:0000256" key="5">
    <source>
        <dbReference type="ARBA" id="ARBA00022692"/>
    </source>
</evidence>
<feature type="transmembrane region" description="Helical" evidence="11">
    <location>
        <begin position="394"/>
        <end position="420"/>
    </location>
</feature>
<feature type="transmembrane region" description="Helical" evidence="11">
    <location>
        <begin position="440"/>
        <end position="462"/>
    </location>
</feature>
<feature type="transmembrane region" description="Helical" evidence="11">
    <location>
        <begin position="100"/>
        <end position="118"/>
    </location>
</feature>
<accession>A0ABN1GGM9</accession>
<evidence type="ECO:0000256" key="6">
    <source>
        <dbReference type="ARBA" id="ARBA00022741"/>
    </source>
</evidence>
<dbReference type="Proteomes" id="UP001500957">
    <property type="component" value="Unassembled WGS sequence"/>
</dbReference>